<feature type="domain" description="Amidohydrolase-related" evidence="2">
    <location>
        <begin position="53"/>
        <end position="388"/>
    </location>
</feature>
<dbReference type="Gene3D" id="2.30.40.10">
    <property type="entry name" value="Urease, subunit C, domain 1"/>
    <property type="match status" value="1"/>
</dbReference>
<dbReference type="EMBL" id="JACHIN010000001">
    <property type="protein sequence ID" value="MBB5074924.1"/>
    <property type="molecule type" value="Genomic_DNA"/>
</dbReference>
<evidence type="ECO:0000313" key="4">
    <source>
        <dbReference type="Proteomes" id="UP000568380"/>
    </source>
</evidence>
<dbReference type="InterPro" id="IPR032466">
    <property type="entry name" value="Metal_Hydrolase"/>
</dbReference>
<keyword evidence="4" id="KW-1185">Reference proteome</keyword>
<gene>
    <name evidence="3" type="ORF">HNR40_000370</name>
</gene>
<organism evidence="3 4">
    <name type="scientific">Nonomuraea endophytica</name>
    <dbReference type="NCBI Taxonomy" id="714136"/>
    <lineage>
        <taxon>Bacteria</taxon>
        <taxon>Bacillati</taxon>
        <taxon>Actinomycetota</taxon>
        <taxon>Actinomycetes</taxon>
        <taxon>Streptosporangiales</taxon>
        <taxon>Streptosporangiaceae</taxon>
        <taxon>Nonomuraea</taxon>
    </lineage>
</organism>
<dbReference type="NCBIfam" id="NF006056">
    <property type="entry name" value="PRK08204.1"/>
    <property type="match status" value="1"/>
</dbReference>
<evidence type="ECO:0000259" key="2">
    <source>
        <dbReference type="Pfam" id="PF01979"/>
    </source>
</evidence>
<dbReference type="Proteomes" id="UP000568380">
    <property type="component" value="Unassembled WGS sequence"/>
</dbReference>
<dbReference type="InterPro" id="IPR011059">
    <property type="entry name" value="Metal-dep_hydrolase_composite"/>
</dbReference>
<dbReference type="SUPFAM" id="SSF51556">
    <property type="entry name" value="Metallo-dependent hydrolases"/>
    <property type="match status" value="1"/>
</dbReference>
<protein>
    <submittedName>
        <fullName evidence="3">Cytosine/adenosine deaminase-related metal-dependent hydrolase</fullName>
    </submittedName>
</protein>
<dbReference type="PANTHER" id="PTHR43794:SF11">
    <property type="entry name" value="AMIDOHYDROLASE-RELATED DOMAIN-CONTAINING PROTEIN"/>
    <property type="match status" value="1"/>
</dbReference>
<dbReference type="SUPFAM" id="SSF51338">
    <property type="entry name" value="Composite domain of metallo-dependent hydrolases"/>
    <property type="match status" value="1"/>
</dbReference>
<dbReference type="Gene3D" id="3.20.20.140">
    <property type="entry name" value="Metal-dependent hydrolases"/>
    <property type="match status" value="1"/>
</dbReference>
<name>A0A7W7ZW74_9ACTN</name>
<dbReference type="InterPro" id="IPR050287">
    <property type="entry name" value="MTA/SAH_deaminase"/>
</dbReference>
<dbReference type="AlphaFoldDB" id="A0A7W7ZW74"/>
<comment type="caution">
    <text evidence="3">The sequence shown here is derived from an EMBL/GenBank/DDBJ whole genome shotgun (WGS) entry which is preliminary data.</text>
</comment>
<dbReference type="Pfam" id="PF01979">
    <property type="entry name" value="Amidohydro_1"/>
    <property type="match status" value="1"/>
</dbReference>
<dbReference type="InterPro" id="IPR006680">
    <property type="entry name" value="Amidohydro-rel"/>
</dbReference>
<proteinExistence type="predicted"/>
<dbReference type="GO" id="GO:0016810">
    <property type="term" value="F:hydrolase activity, acting on carbon-nitrogen (but not peptide) bonds"/>
    <property type="evidence" value="ECO:0007669"/>
    <property type="project" value="InterPro"/>
</dbReference>
<reference evidence="3 4" key="1">
    <citation type="submission" date="2020-08" db="EMBL/GenBank/DDBJ databases">
        <title>Genomic Encyclopedia of Type Strains, Phase IV (KMG-IV): sequencing the most valuable type-strain genomes for metagenomic binning, comparative biology and taxonomic classification.</title>
        <authorList>
            <person name="Goeker M."/>
        </authorList>
    </citation>
    <scope>NUCLEOTIDE SEQUENCE [LARGE SCALE GENOMIC DNA]</scope>
    <source>
        <strain evidence="3 4">DSM 45385</strain>
    </source>
</reference>
<accession>A0A7W7ZW74</accession>
<evidence type="ECO:0000313" key="3">
    <source>
        <dbReference type="EMBL" id="MBB5074924.1"/>
    </source>
</evidence>
<sequence length="397" mass="41499">MRILIKNGTVIDTHPTAAVLGELDVLVDGETIAAVGENLTAEDVEVIDATGRLVLPGFVDSHRHTWQAAYRAVVADGDIQDYFRTVLGELAPALTPEDVHAGNLAGARECLDAGVTTLLDWTQVTHTPEHSDALVAGLRESGIRAVLGYNPQDPGDEARRVRDTHFRTPGRLTMAIAALGPEIAGEERALWEWRLARDLDLPVTVHAGSQGADSAGRALAFLHGNGLLERPTTYIHGVDYADDDLKLIADTGGSVSISPVDELTLGIGYPITGRAAAAGAPVSLSADTVSCGPGDMFSLMRAAFAMERGLGNLAFTTRDVLRMATMGGAQTVGLADVVGSLTPGKQADIVLLRTDTPGMTGTRDPIGAIVLNADTSAVETVLVAGRVVKRAGALIPA</sequence>
<dbReference type="RefSeq" id="WP_184957899.1">
    <property type="nucleotide sequence ID" value="NZ_JACHIN010000001.1"/>
</dbReference>
<keyword evidence="1 3" id="KW-0378">Hydrolase</keyword>
<dbReference type="PANTHER" id="PTHR43794">
    <property type="entry name" value="AMINOHYDROLASE SSNA-RELATED"/>
    <property type="match status" value="1"/>
</dbReference>
<evidence type="ECO:0000256" key="1">
    <source>
        <dbReference type="ARBA" id="ARBA00022801"/>
    </source>
</evidence>